<sequence length="79" mass="8181">MGETMRIDFPIPVDKLRLGPLHATWASISISVSPDDLELVGGLGFEFEGLGSGRLEARAAKAIGGGAPAGVRTRDDGGF</sequence>
<evidence type="ECO:0000313" key="1">
    <source>
        <dbReference type="EMBL" id="GEP61360.1"/>
    </source>
</evidence>
<dbReference type="AlphaFoldDB" id="A0A512NQX6"/>
<gene>
    <name evidence="1" type="ORF">RSO01_85260</name>
</gene>
<comment type="caution">
    <text evidence="1">The sequence shown here is derived from an EMBL/GenBank/DDBJ whole genome shotgun (WGS) entry which is preliminary data.</text>
</comment>
<protein>
    <submittedName>
        <fullName evidence="1">Uncharacterized protein</fullName>
    </submittedName>
</protein>
<evidence type="ECO:0000313" key="2">
    <source>
        <dbReference type="Proteomes" id="UP000321058"/>
    </source>
</evidence>
<dbReference type="EMBL" id="BKAJ01000217">
    <property type="protein sequence ID" value="GEP61360.1"/>
    <property type="molecule type" value="Genomic_DNA"/>
</dbReference>
<accession>A0A512NQX6</accession>
<keyword evidence="2" id="KW-1185">Reference proteome</keyword>
<proteinExistence type="predicted"/>
<organism evidence="1 2">
    <name type="scientific">Reyranella soli</name>
    <dbReference type="NCBI Taxonomy" id="1230389"/>
    <lineage>
        <taxon>Bacteria</taxon>
        <taxon>Pseudomonadati</taxon>
        <taxon>Pseudomonadota</taxon>
        <taxon>Alphaproteobacteria</taxon>
        <taxon>Hyphomicrobiales</taxon>
        <taxon>Reyranellaceae</taxon>
        <taxon>Reyranella</taxon>
    </lineage>
</organism>
<dbReference type="Proteomes" id="UP000321058">
    <property type="component" value="Unassembled WGS sequence"/>
</dbReference>
<name>A0A512NQX6_9HYPH</name>
<reference evidence="1 2" key="1">
    <citation type="submission" date="2019-07" db="EMBL/GenBank/DDBJ databases">
        <title>Whole genome shotgun sequence of Reyranella soli NBRC 108950.</title>
        <authorList>
            <person name="Hosoyama A."/>
            <person name="Uohara A."/>
            <person name="Ohji S."/>
            <person name="Ichikawa N."/>
        </authorList>
    </citation>
    <scope>NUCLEOTIDE SEQUENCE [LARGE SCALE GENOMIC DNA]</scope>
    <source>
        <strain evidence="1 2">NBRC 108950</strain>
    </source>
</reference>